<dbReference type="InterPro" id="IPR020603">
    <property type="entry name" value="MraZ_dom"/>
</dbReference>
<feature type="domain" description="SpoVT-AbrB" evidence="8">
    <location>
        <begin position="7"/>
        <end position="52"/>
    </location>
</feature>
<reference evidence="10" key="1">
    <citation type="journal article" date="2019" name="Int. J. Syst. Evol. Microbiol.">
        <title>The Global Catalogue of Microorganisms (GCM) 10K type strain sequencing project: providing services to taxonomists for standard genome sequencing and annotation.</title>
        <authorList>
            <consortium name="The Broad Institute Genomics Platform"/>
            <consortium name="The Broad Institute Genome Sequencing Center for Infectious Disease"/>
            <person name="Wu L."/>
            <person name="Ma J."/>
        </authorList>
    </citation>
    <scope>NUCLEOTIDE SEQUENCE [LARGE SCALE GENOMIC DNA]</scope>
    <source>
        <strain evidence="10">CCM 7941</strain>
    </source>
</reference>
<proteinExistence type="inferred from homology"/>
<accession>A0ABV7LHU5</accession>
<evidence type="ECO:0000256" key="1">
    <source>
        <dbReference type="ARBA" id="ARBA00013860"/>
    </source>
</evidence>
<evidence type="ECO:0000256" key="4">
    <source>
        <dbReference type="ARBA" id="ARBA00023015"/>
    </source>
</evidence>
<protein>
    <recommendedName>
        <fullName evidence="1 7">Transcriptional regulator MraZ</fullName>
    </recommendedName>
</protein>
<dbReference type="Proteomes" id="UP001595536">
    <property type="component" value="Unassembled WGS sequence"/>
</dbReference>
<comment type="subcellular location">
    <subcellularLocation>
        <location evidence="7">Cytoplasm</location>
        <location evidence="7">Nucleoid</location>
    </subcellularLocation>
</comment>
<dbReference type="PANTHER" id="PTHR34701:SF1">
    <property type="entry name" value="TRANSCRIPTIONAL REGULATOR MRAZ"/>
    <property type="match status" value="1"/>
</dbReference>
<dbReference type="SUPFAM" id="SSF89447">
    <property type="entry name" value="AbrB/MazE/MraZ-like"/>
    <property type="match status" value="1"/>
</dbReference>
<dbReference type="InterPro" id="IPR003444">
    <property type="entry name" value="MraZ"/>
</dbReference>
<dbReference type="InterPro" id="IPR035642">
    <property type="entry name" value="MraZ_N"/>
</dbReference>
<evidence type="ECO:0000313" key="10">
    <source>
        <dbReference type="Proteomes" id="UP001595536"/>
    </source>
</evidence>
<keyword evidence="6 7" id="KW-0804">Transcription</keyword>
<dbReference type="Pfam" id="PF02381">
    <property type="entry name" value="MraZ"/>
    <property type="match status" value="1"/>
</dbReference>
<evidence type="ECO:0000259" key="8">
    <source>
        <dbReference type="PROSITE" id="PS51740"/>
    </source>
</evidence>
<keyword evidence="5 7" id="KW-0238">DNA-binding</keyword>
<name>A0ABV7LHU5_9HYPH</name>
<keyword evidence="10" id="KW-1185">Reference proteome</keyword>
<feature type="domain" description="SpoVT-AbrB" evidence="8">
    <location>
        <begin position="83"/>
        <end position="126"/>
    </location>
</feature>
<dbReference type="PROSITE" id="PS51740">
    <property type="entry name" value="SPOVT_ABRB"/>
    <property type="match status" value="2"/>
</dbReference>
<evidence type="ECO:0000256" key="2">
    <source>
        <dbReference type="ARBA" id="ARBA00022490"/>
    </source>
</evidence>
<dbReference type="PANTHER" id="PTHR34701">
    <property type="entry name" value="TRANSCRIPTIONAL REGULATOR MRAZ"/>
    <property type="match status" value="1"/>
</dbReference>
<dbReference type="RefSeq" id="WP_376831166.1">
    <property type="nucleotide sequence ID" value="NZ_JBHLWR010000006.1"/>
</dbReference>
<evidence type="ECO:0000256" key="3">
    <source>
        <dbReference type="ARBA" id="ARBA00022737"/>
    </source>
</evidence>
<evidence type="ECO:0000256" key="7">
    <source>
        <dbReference type="HAMAP-Rule" id="MF_01008"/>
    </source>
</evidence>
<dbReference type="CDD" id="cd16321">
    <property type="entry name" value="MraZ_C"/>
    <property type="match status" value="1"/>
</dbReference>
<organism evidence="9 10">
    <name type="scientific">Camelimonas abortus</name>
    <dbReference type="NCBI Taxonomy" id="1017184"/>
    <lineage>
        <taxon>Bacteria</taxon>
        <taxon>Pseudomonadati</taxon>
        <taxon>Pseudomonadota</taxon>
        <taxon>Alphaproteobacteria</taxon>
        <taxon>Hyphomicrobiales</taxon>
        <taxon>Chelatococcaceae</taxon>
        <taxon>Camelimonas</taxon>
    </lineage>
</organism>
<dbReference type="EMBL" id="JBHRUV010000090">
    <property type="protein sequence ID" value="MFC3267184.1"/>
    <property type="molecule type" value="Genomic_DNA"/>
</dbReference>
<dbReference type="InterPro" id="IPR035644">
    <property type="entry name" value="MraZ_C"/>
</dbReference>
<dbReference type="InterPro" id="IPR007159">
    <property type="entry name" value="SpoVT-AbrB_dom"/>
</dbReference>
<evidence type="ECO:0000313" key="9">
    <source>
        <dbReference type="EMBL" id="MFC3267184.1"/>
    </source>
</evidence>
<dbReference type="HAMAP" id="MF_01008">
    <property type="entry name" value="MraZ"/>
    <property type="match status" value="1"/>
</dbReference>
<dbReference type="InterPro" id="IPR037914">
    <property type="entry name" value="SpoVT-AbrB_sf"/>
</dbReference>
<keyword evidence="4 7" id="KW-0805">Transcription regulation</keyword>
<comment type="subunit">
    <text evidence="7">Forms oligomers.</text>
</comment>
<dbReference type="CDD" id="cd16320">
    <property type="entry name" value="MraZ_N"/>
    <property type="match status" value="1"/>
</dbReference>
<gene>
    <name evidence="7" type="primary">mraZ</name>
    <name evidence="9" type="ORF">ACFOEX_12600</name>
</gene>
<comment type="similarity">
    <text evidence="7">Belongs to the MraZ family.</text>
</comment>
<keyword evidence="2 7" id="KW-0963">Cytoplasm</keyword>
<evidence type="ECO:0000256" key="6">
    <source>
        <dbReference type="ARBA" id="ARBA00023163"/>
    </source>
</evidence>
<dbReference type="InterPro" id="IPR038619">
    <property type="entry name" value="MraZ_sf"/>
</dbReference>
<sequence length="165" mass="17950">MDRFVSNFTNRLDSKGRVSIPAPFRAVLARDGFEGLYVHPGLDSPALDAGGNALLSEINGLLDALSPYSEERDLLSTALLGTSEILKIDPEGRVVLPEQLKAHAGITDAVTFVGHGHKFQMWEPERFRRHLEEAKERVRELKKNLGRTGFAARSASALSPGASGT</sequence>
<dbReference type="Gene3D" id="3.40.1550.20">
    <property type="entry name" value="Transcriptional regulator MraZ domain"/>
    <property type="match status" value="1"/>
</dbReference>
<keyword evidence="3" id="KW-0677">Repeat</keyword>
<evidence type="ECO:0000256" key="5">
    <source>
        <dbReference type="ARBA" id="ARBA00023125"/>
    </source>
</evidence>
<comment type="caution">
    <text evidence="9">The sequence shown here is derived from an EMBL/GenBank/DDBJ whole genome shotgun (WGS) entry which is preliminary data.</text>
</comment>